<evidence type="ECO:0000313" key="2">
    <source>
        <dbReference type="EMBL" id="EGJ72093.1"/>
    </source>
</evidence>
<dbReference type="OrthoDB" id="1048717at2"/>
<dbReference type="Proteomes" id="UP000018439">
    <property type="component" value="Chromosome"/>
</dbReference>
<evidence type="ECO:0000256" key="1">
    <source>
        <dbReference type="SAM" id="SignalP"/>
    </source>
</evidence>
<dbReference type="AlphaFoldDB" id="F3ZS72"/>
<dbReference type="STRING" id="679937.Bcop_1911"/>
<reference evidence="2 3" key="1">
    <citation type="journal article" date="2011" name="Stand. Genomic Sci.">
        <title>Non-contiguous finished genome sequence of Bacteroides coprosuis type strain (PC139).</title>
        <authorList>
            <person name="Land M."/>
            <person name="Held B."/>
            <person name="Gronow S."/>
            <person name="Abt B."/>
            <person name="Lucas S."/>
            <person name="Del Rio T.G."/>
            <person name="Nolan M."/>
            <person name="Tice H."/>
            <person name="Cheng J.F."/>
            <person name="Pitluck S."/>
            <person name="Liolios K."/>
            <person name="Pagani I."/>
            <person name="Ivanova N."/>
            <person name="Mavromatis K."/>
            <person name="Mikhailova N."/>
            <person name="Pati A."/>
            <person name="Tapia R."/>
            <person name="Han C."/>
            <person name="Goodwin L."/>
            <person name="Chen A."/>
            <person name="Palaniappan K."/>
            <person name="Hauser L."/>
            <person name="Brambilla E.M."/>
            <person name="Rohde M."/>
            <person name="Goker M."/>
            <person name="Detter J.C."/>
            <person name="Woyke T."/>
            <person name="Bristow J."/>
            <person name="Eisen J.A."/>
            <person name="Markowitz V."/>
            <person name="Hugenholtz P."/>
            <person name="Kyrpides N.C."/>
            <person name="Klenk H.P."/>
            <person name="Lapidus A."/>
        </authorList>
    </citation>
    <scope>NUCLEOTIDE SEQUENCE</scope>
    <source>
        <strain evidence="2 3">DSM 18011</strain>
    </source>
</reference>
<accession>F3ZS72</accession>
<dbReference type="PROSITE" id="PS51257">
    <property type="entry name" value="PROKAR_LIPOPROTEIN"/>
    <property type="match status" value="1"/>
</dbReference>
<feature type="signal peptide" evidence="1">
    <location>
        <begin position="1"/>
        <end position="21"/>
    </location>
</feature>
<sequence length="466" mass="53058">MKNSNSIIALCLALFSFFSCVGEESDKSMPAEKVYLSTRVGTVNQDNVASEDYVSEVRVMAFQADDGACVKNELLTFNGNNQPTAEQNRSDQITLLSGTYDFLFIANESSYNYNTSFKEALLNIRHIVQLEDEVFTTLKYEPTSDSEQGKGILMSAFYPGVLLEEKGENESVIIQDVELLRAFAKIEIQFHNKVGEENFKEITKVSFHNVPKHYTVPAANQDYLSIYPDKFTSFEKAITFTEEEYKKETIGSVVFYVPEFLRYKDNKVEKYMDITIEGIGFLPHQIRLAHQHFEDYKQPRTLSTELLSTTTVLRNTHYKVDVNLTASRDLESVLKVLPWQFLKSEISYTDPSWTLFKIEVGGKDVIDQKEISLKSGEEAKVTFELDEPSGAIWKASLTNGRFFEFTDPTTTTGLAGTEYTFSIKASQDWNGSFNYTEFYISVNGEELKLREDGVGIGNRYVFKQVE</sequence>
<evidence type="ECO:0000313" key="3">
    <source>
        <dbReference type="Proteomes" id="UP000018439"/>
    </source>
</evidence>
<dbReference type="HOGENOM" id="CLU_542550_0_0_10"/>
<dbReference type="EMBL" id="CM001167">
    <property type="protein sequence ID" value="EGJ72093.1"/>
    <property type="molecule type" value="Genomic_DNA"/>
</dbReference>
<keyword evidence="3" id="KW-1185">Reference proteome</keyword>
<feature type="chain" id="PRO_5003308615" description="Major fimbrial subunit protein N-terminal domain-containing protein" evidence="1">
    <location>
        <begin position="22"/>
        <end position="466"/>
    </location>
</feature>
<gene>
    <name evidence="2" type="ORF">Bcop_1911</name>
</gene>
<dbReference type="eggNOG" id="ENOG502ZAVK">
    <property type="taxonomic scope" value="Bacteria"/>
</dbReference>
<proteinExistence type="predicted"/>
<keyword evidence="1" id="KW-0732">Signal</keyword>
<evidence type="ECO:0008006" key="4">
    <source>
        <dbReference type="Google" id="ProtNLM"/>
    </source>
</evidence>
<name>F3ZS72_9BACE</name>
<protein>
    <recommendedName>
        <fullName evidence="4">Major fimbrial subunit protein N-terminal domain-containing protein</fullName>
    </recommendedName>
</protein>
<organism evidence="2 3">
    <name type="scientific">Bacteroides coprosuis DSM 18011</name>
    <dbReference type="NCBI Taxonomy" id="679937"/>
    <lineage>
        <taxon>Bacteria</taxon>
        <taxon>Pseudomonadati</taxon>
        <taxon>Bacteroidota</taxon>
        <taxon>Bacteroidia</taxon>
        <taxon>Bacteroidales</taxon>
        <taxon>Bacteroidaceae</taxon>
        <taxon>Bacteroides</taxon>
    </lineage>
</organism>